<organism evidence="1 2">
    <name type="scientific">Plakobranchus ocellatus</name>
    <dbReference type="NCBI Taxonomy" id="259542"/>
    <lineage>
        <taxon>Eukaryota</taxon>
        <taxon>Metazoa</taxon>
        <taxon>Spiralia</taxon>
        <taxon>Lophotrochozoa</taxon>
        <taxon>Mollusca</taxon>
        <taxon>Gastropoda</taxon>
        <taxon>Heterobranchia</taxon>
        <taxon>Euthyneura</taxon>
        <taxon>Panpulmonata</taxon>
        <taxon>Sacoglossa</taxon>
        <taxon>Placobranchoidea</taxon>
        <taxon>Plakobranchidae</taxon>
        <taxon>Plakobranchus</taxon>
    </lineage>
</organism>
<dbReference type="EMBL" id="BLXT01001295">
    <property type="protein sequence ID" value="GFN84310.1"/>
    <property type="molecule type" value="Genomic_DNA"/>
</dbReference>
<evidence type="ECO:0000313" key="2">
    <source>
        <dbReference type="Proteomes" id="UP000735302"/>
    </source>
</evidence>
<reference evidence="1 2" key="1">
    <citation type="journal article" date="2021" name="Elife">
        <title>Chloroplast acquisition without the gene transfer in kleptoplastic sea slugs, Plakobranchus ocellatus.</title>
        <authorList>
            <person name="Maeda T."/>
            <person name="Takahashi S."/>
            <person name="Yoshida T."/>
            <person name="Shimamura S."/>
            <person name="Takaki Y."/>
            <person name="Nagai Y."/>
            <person name="Toyoda A."/>
            <person name="Suzuki Y."/>
            <person name="Arimoto A."/>
            <person name="Ishii H."/>
            <person name="Satoh N."/>
            <person name="Nishiyama T."/>
            <person name="Hasebe M."/>
            <person name="Maruyama T."/>
            <person name="Minagawa J."/>
            <person name="Obokata J."/>
            <person name="Shigenobu S."/>
        </authorList>
    </citation>
    <scope>NUCLEOTIDE SEQUENCE [LARGE SCALE GENOMIC DNA]</scope>
</reference>
<dbReference type="Proteomes" id="UP000735302">
    <property type="component" value="Unassembled WGS sequence"/>
</dbReference>
<comment type="caution">
    <text evidence="1">The sequence shown here is derived from an EMBL/GenBank/DDBJ whole genome shotgun (WGS) entry which is preliminary data.</text>
</comment>
<keyword evidence="2" id="KW-1185">Reference proteome</keyword>
<protein>
    <submittedName>
        <fullName evidence="1">Uncharacterized protein</fullName>
    </submittedName>
</protein>
<dbReference type="AlphaFoldDB" id="A0AAV3YPH1"/>
<gene>
    <name evidence="1" type="ORF">PoB_001081600</name>
</gene>
<name>A0AAV3YPH1_9GAST</name>
<evidence type="ECO:0000313" key="1">
    <source>
        <dbReference type="EMBL" id="GFN84310.1"/>
    </source>
</evidence>
<proteinExistence type="predicted"/>
<accession>A0AAV3YPH1</accession>
<sequence>MEWQHRGYDLRLKAINRSGPEELANFPQQGALRLSGPLSGQDAGGGARTRDRRIHADIRVDSLAAVLPKPPIEKRREK</sequence>